<reference evidence="1 2" key="1">
    <citation type="submission" date="2017-04" db="EMBL/GenBank/DDBJ databases">
        <authorList>
            <person name="Afonso C.L."/>
            <person name="Miller P.J."/>
            <person name="Scott M.A."/>
            <person name="Spackman E."/>
            <person name="Goraichik I."/>
            <person name="Dimitrov K.M."/>
            <person name="Suarez D.L."/>
            <person name="Swayne D.E."/>
        </authorList>
    </citation>
    <scope>NUCLEOTIDE SEQUENCE [LARGE SCALE GENOMIC DNA]</scope>
    <source>
        <strain evidence="1 2">B5P</strain>
    </source>
</reference>
<accession>A0A1X7P5P4</accession>
<name>A0A1X7P5P4_9HYPH</name>
<keyword evidence="2" id="KW-1185">Reference proteome</keyword>
<evidence type="ECO:0008006" key="3">
    <source>
        <dbReference type="Google" id="ProtNLM"/>
    </source>
</evidence>
<proteinExistence type="predicted"/>
<organism evidence="1 2">
    <name type="scientific">Mesorhizobium australicum</name>
    <dbReference type="NCBI Taxonomy" id="536018"/>
    <lineage>
        <taxon>Bacteria</taxon>
        <taxon>Pseudomonadati</taxon>
        <taxon>Pseudomonadota</taxon>
        <taxon>Alphaproteobacteria</taxon>
        <taxon>Hyphomicrobiales</taxon>
        <taxon>Phyllobacteriaceae</taxon>
        <taxon>Mesorhizobium</taxon>
    </lineage>
</organism>
<sequence length="268" mass="30366">MNLFSGGRMAGFERYEKDIERLAKQGGKLVLAMQRMYTPESVAKSDLPEEDFKSLPDFHSTYQQWYSEAFALVKQLIPEREEDFRGYYIPKGVRKEILFSNYTISDALRGTTIRHYGDIIAGPASAVQPMYQQFNIIAGLLNRFRSTLYDIKTLVHADILDDEIQAAEELNKKGFQRGAGAIAGVVLEGHLTAVCERHNVSLRKKEPAISDLNDALKSADVIETATWRFIQHLGDLRNKCDHKKQTDPTKAEVDELIEGVRKITKTVL</sequence>
<evidence type="ECO:0000313" key="2">
    <source>
        <dbReference type="Proteomes" id="UP000193083"/>
    </source>
</evidence>
<dbReference type="EMBL" id="FXBL01000004">
    <property type="protein sequence ID" value="SMH46012.1"/>
    <property type="molecule type" value="Genomic_DNA"/>
</dbReference>
<evidence type="ECO:0000313" key="1">
    <source>
        <dbReference type="EMBL" id="SMH46012.1"/>
    </source>
</evidence>
<dbReference type="AlphaFoldDB" id="A0A1X7P5P4"/>
<protein>
    <recommendedName>
        <fullName evidence="3">DUF4145 domain-containing protein</fullName>
    </recommendedName>
</protein>
<dbReference type="Proteomes" id="UP000193083">
    <property type="component" value="Unassembled WGS sequence"/>
</dbReference>
<gene>
    <name evidence="1" type="ORF">SAMN02982922_3323</name>
</gene>